<dbReference type="SUPFAM" id="SSF46785">
    <property type="entry name" value="Winged helix' DNA-binding domain"/>
    <property type="match status" value="1"/>
</dbReference>
<feature type="domain" description="Methanogenesis regulatory protein FilR1 middle" evidence="2">
    <location>
        <begin position="195"/>
        <end position="323"/>
    </location>
</feature>
<dbReference type="EMBL" id="AOJL01000060">
    <property type="protein sequence ID" value="ELZ44052.1"/>
    <property type="molecule type" value="Genomic_DNA"/>
</dbReference>
<evidence type="ECO:0000259" key="3">
    <source>
        <dbReference type="Pfam" id="PF25213"/>
    </source>
</evidence>
<evidence type="ECO:0000313" key="5">
    <source>
        <dbReference type="Proteomes" id="UP000011509"/>
    </source>
</evidence>
<evidence type="ECO:0000313" key="4">
    <source>
        <dbReference type="EMBL" id="ELZ44052.1"/>
    </source>
</evidence>
<gene>
    <name evidence="4" type="ORF">C464_14495</name>
</gene>
<dbReference type="PATRIC" id="fig|1227466.3.peg.2886"/>
<dbReference type="InterPro" id="IPR036388">
    <property type="entry name" value="WH-like_DNA-bd_sf"/>
</dbReference>
<comment type="caution">
    <text evidence="4">The sequence shown here is derived from an EMBL/GenBank/DDBJ whole genome shotgun (WGS) entry which is preliminary data.</text>
</comment>
<dbReference type="Proteomes" id="UP000011509">
    <property type="component" value="Unassembled WGS sequence"/>
</dbReference>
<evidence type="ECO:0000256" key="1">
    <source>
        <dbReference type="SAM" id="MobiDB-lite"/>
    </source>
</evidence>
<proteinExistence type="predicted"/>
<evidence type="ECO:0000259" key="2">
    <source>
        <dbReference type="Pfam" id="PF08350"/>
    </source>
</evidence>
<dbReference type="InterPro" id="IPR057527">
    <property type="entry name" value="HVO_A0261-like_N"/>
</dbReference>
<dbReference type="InterPro" id="IPR036390">
    <property type="entry name" value="WH_DNA-bd_sf"/>
</dbReference>
<dbReference type="Gene3D" id="1.10.10.10">
    <property type="entry name" value="Winged helix-like DNA-binding domain superfamily/Winged helix DNA-binding domain"/>
    <property type="match status" value="1"/>
</dbReference>
<dbReference type="AlphaFoldDB" id="M0EB07"/>
<dbReference type="Pfam" id="PF25213">
    <property type="entry name" value="HVO_A0261_N"/>
    <property type="match status" value="1"/>
</dbReference>
<dbReference type="CDD" id="cd00090">
    <property type="entry name" value="HTH_ARSR"/>
    <property type="match status" value="1"/>
</dbReference>
<keyword evidence="5" id="KW-1185">Reference proteome</keyword>
<sequence>MSAEGRSGGRAGVETRGGDGRMSDEGESSGVDATAGGRPEEAGSLGRSDPSATEVSRTAGGDGGEGGDGAVTDDAIDEIAFLTRSPVRVRVLDSLRRRGTVGKRELRERVDGVRTTVSRNLNALVERGWIEDTPDGYEITDCGRMIVDDLMALTESASLAVELRPALRWLDVERLGLDLRQFERADITTADSTNPYAPVEEQVALIQRSTAVRAALPAVNRQILQACRRTARTDDGEVEIVLESAAVDRLRSADRYAELFADVRRQCTVLEYDGTLPYYVGATAEGVQLGTTDGDNLVRVLLRFDVDDDVRAWADDRFERFEQRAHTVEERE</sequence>
<dbReference type="InterPro" id="IPR013561">
    <property type="entry name" value="FilR1_middle_dom"/>
</dbReference>
<accession>M0EB07</accession>
<feature type="compositionally biased region" description="Gly residues" evidence="1">
    <location>
        <begin position="60"/>
        <end position="69"/>
    </location>
</feature>
<dbReference type="InterPro" id="IPR011991">
    <property type="entry name" value="ArsR-like_HTH"/>
</dbReference>
<reference evidence="4 5" key="1">
    <citation type="journal article" date="2014" name="PLoS Genet.">
        <title>Phylogenetically driven sequencing of extremely halophilic archaea reveals strategies for static and dynamic osmo-response.</title>
        <authorList>
            <person name="Becker E.A."/>
            <person name="Seitzer P.M."/>
            <person name="Tritt A."/>
            <person name="Larsen D."/>
            <person name="Krusor M."/>
            <person name="Yao A.I."/>
            <person name="Wu D."/>
            <person name="Madern D."/>
            <person name="Eisen J.A."/>
            <person name="Darling A.E."/>
            <person name="Facciotti M.T."/>
        </authorList>
    </citation>
    <scope>NUCLEOTIDE SEQUENCE [LARGE SCALE GENOMIC DNA]</scope>
    <source>
        <strain evidence="4 5">DSM 10284</strain>
    </source>
</reference>
<protein>
    <submittedName>
        <fullName evidence="4">Uncharacterized protein</fullName>
    </submittedName>
</protein>
<organism evidence="4 5">
    <name type="scientific">Halorubrum coriense DSM 10284</name>
    <dbReference type="NCBI Taxonomy" id="1227466"/>
    <lineage>
        <taxon>Archaea</taxon>
        <taxon>Methanobacteriati</taxon>
        <taxon>Methanobacteriota</taxon>
        <taxon>Stenosarchaea group</taxon>
        <taxon>Halobacteria</taxon>
        <taxon>Halobacteriales</taxon>
        <taxon>Haloferacaceae</taxon>
        <taxon>Halorubrum</taxon>
    </lineage>
</organism>
<feature type="compositionally biased region" description="Gly residues" evidence="1">
    <location>
        <begin position="1"/>
        <end position="11"/>
    </location>
</feature>
<feature type="region of interest" description="Disordered" evidence="1">
    <location>
        <begin position="1"/>
        <end position="72"/>
    </location>
</feature>
<dbReference type="Pfam" id="PF08350">
    <property type="entry name" value="FilR1_middle"/>
    <property type="match status" value="1"/>
</dbReference>
<name>M0EB07_9EURY</name>
<feature type="domain" description="HVO-A0261-like N-terminal" evidence="3">
    <location>
        <begin position="77"/>
        <end position="156"/>
    </location>
</feature>